<dbReference type="SUPFAM" id="SSF50978">
    <property type="entry name" value="WD40 repeat-like"/>
    <property type="match status" value="1"/>
</dbReference>
<evidence type="ECO:0000256" key="2">
    <source>
        <dbReference type="ARBA" id="ARBA00022574"/>
    </source>
</evidence>
<evidence type="ECO:0000256" key="1">
    <source>
        <dbReference type="ARBA" id="ARBA00004123"/>
    </source>
</evidence>
<comment type="subcellular location">
    <subcellularLocation>
        <location evidence="1">Nucleus</location>
    </subcellularLocation>
</comment>
<evidence type="ECO:0000259" key="12">
    <source>
        <dbReference type="PROSITE" id="PS50011"/>
    </source>
</evidence>
<keyword evidence="4" id="KW-0677">Repeat</keyword>
<name>A0A8X7RMB1_BRACI</name>
<gene>
    <name evidence="13" type="ORF">Bca52824_050166</name>
</gene>
<keyword evidence="8" id="KW-0607">Phytochrome signaling pathway</keyword>
<evidence type="ECO:0000256" key="5">
    <source>
        <dbReference type="ARBA" id="ARBA00022786"/>
    </source>
</evidence>
<dbReference type="AlphaFoldDB" id="A0A8X7RMB1"/>
<sequence>MILFISSHLPSSSSELVSSLYGFSTDSLYDLIVISLRTSRGCVVVDDDDDNEMNVMERVGGEETVGSNNVQLKGGRVDNDVPCTTLLHMVTTDSDAAGRSDCPGSSAPLHRNVVVDINSKPPAEESKISVEELTYRGAVQGSNVNNNNNHMENSRAGGKFEHLYRLGSAAFRGGDGGDVDSSQPRDMDQMLSRIRQQLAGAPSERKPFVNKRSDQNLEAFSERLRAAGGENSVMHNGPAWINDGVQLKTPLSSSSFSQLILKRAMKGKGVVGKNQEAPPPEFVCDQDGVCKDKKLDNSSKSPVAHDLLALKQVPRGNGIVSHGEGNHTNSSSCGISLREFIRSSNGKREKRHGLSLFRQLVELIGSAHSQGLFLLELRPSLFALVPSKKLRYNGTFGKKKLDSDVDEELNRKRHMIQESSVVGRDLKKRKMDLNAHSPGIQQLQATSSGRPFKRKSPVIDLNVVDALNPDSCELQQQNYIQNLGVSSVTRNQSMSTWLEEQWYTCPEEINGEDIGEKSNIYSLGVLLFELLCHCESSEMHAAMMADLRHRILPPVFLSRYPKEAGFCLWLLHPEPSSRPTAREILKSDLICEEDSVKSTAADEEISELLLHFLSSLEKQKKKNASKLLQDIQTLEDDIKEAERRYSSKASLVRSHEAAERKVQSSPVGERCTTTSGALFVPTANTDRLMSNIHQLEDAYFFMRSQMKLSDSAASARSDKSLLKDKDKWSENQNKDQDARTKGKSSDQLEVFFDGLCKFARYSKFETCGTIRSGDLLNSASVVCSLSFDPDEEHIAAAGISKKIKIFDFNAFMNESVGVHYPLVEMVNKSKLSCVCWNSYIKNYLASTDYDGVVQIWDAGTGQGFSQYTEHQKRAWSVDFSPSDPTKFVSGSDDCSVKLWSVNEKRSLGTIWSPANVCCVQFSAYSNHLLAFGSADYKVYCYDLRYVKTPWCTLAGHEKAVSYVKFMDSETIVTASTDNSLKLWNLNKTNTSGLSPGACSMTYKGHTNQKNFVGLSVLDGYIACGSETNEVYSYYRSLPMPMTSYKFGSVDPISGNEYFDDNGQFVSSVCWRKKSNMLVAANSTGNMKLLKLV</sequence>
<proteinExistence type="predicted"/>
<evidence type="ECO:0000313" key="13">
    <source>
        <dbReference type="EMBL" id="KAG2290562.1"/>
    </source>
</evidence>
<keyword evidence="3" id="KW-0808">Transferase</keyword>
<dbReference type="Pfam" id="PF00069">
    <property type="entry name" value="Pkinase"/>
    <property type="match status" value="1"/>
</dbReference>
<dbReference type="InterPro" id="IPR036322">
    <property type="entry name" value="WD40_repeat_dom_sf"/>
</dbReference>
<dbReference type="InterPro" id="IPR044630">
    <property type="entry name" value="SPA1/2/3/4"/>
</dbReference>
<evidence type="ECO:0000256" key="11">
    <source>
        <dbReference type="SAM" id="MobiDB-lite"/>
    </source>
</evidence>
<keyword evidence="6 10" id="KW-0175">Coiled coil</keyword>
<dbReference type="InterPro" id="IPR015943">
    <property type="entry name" value="WD40/YVTN_repeat-like_dom_sf"/>
</dbReference>
<keyword evidence="2 9" id="KW-0853">WD repeat</keyword>
<keyword evidence="14" id="KW-1185">Reference proteome</keyword>
<feature type="domain" description="Protein kinase" evidence="12">
    <location>
        <begin position="245"/>
        <end position="590"/>
    </location>
</feature>
<dbReference type="InterPro" id="IPR001680">
    <property type="entry name" value="WD40_rpt"/>
</dbReference>
<dbReference type="Gene3D" id="2.130.10.10">
    <property type="entry name" value="YVTN repeat-like/Quinoprotein amine dehydrogenase"/>
    <property type="match status" value="1"/>
</dbReference>
<dbReference type="Gene3D" id="1.10.510.10">
    <property type="entry name" value="Transferase(Phosphotransferase) domain 1"/>
    <property type="match status" value="1"/>
</dbReference>
<dbReference type="GO" id="GO:0005634">
    <property type="term" value="C:nucleus"/>
    <property type="evidence" value="ECO:0007669"/>
    <property type="project" value="UniProtKB-SubCell"/>
</dbReference>
<evidence type="ECO:0000256" key="4">
    <source>
        <dbReference type="ARBA" id="ARBA00022737"/>
    </source>
</evidence>
<dbReference type="InterPro" id="IPR011009">
    <property type="entry name" value="Kinase-like_dom_sf"/>
</dbReference>
<evidence type="ECO:0000256" key="3">
    <source>
        <dbReference type="ARBA" id="ARBA00022679"/>
    </source>
</evidence>
<dbReference type="PROSITE" id="PS50011">
    <property type="entry name" value="PROTEIN_KINASE_DOM"/>
    <property type="match status" value="1"/>
</dbReference>
<organism evidence="13 14">
    <name type="scientific">Brassica carinata</name>
    <name type="common">Ethiopian mustard</name>
    <name type="synonym">Abyssinian cabbage</name>
    <dbReference type="NCBI Taxonomy" id="52824"/>
    <lineage>
        <taxon>Eukaryota</taxon>
        <taxon>Viridiplantae</taxon>
        <taxon>Streptophyta</taxon>
        <taxon>Embryophyta</taxon>
        <taxon>Tracheophyta</taxon>
        <taxon>Spermatophyta</taxon>
        <taxon>Magnoliopsida</taxon>
        <taxon>eudicotyledons</taxon>
        <taxon>Gunneridae</taxon>
        <taxon>Pentapetalae</taxon>
        <taxon>rosids</taxon>
        <taxon>malvids</taxon>
        <taxon>Brassicales</taxon>
        <taxon>Brassicaceae</taxon>
        <taxon>Brassiceae</taxon>
        <taxon>Brassica</taxon>
    </lineage>
</organism>
<dbReference type="Proteomes" id="UP000886595">
    <property type="component" value="Unassembled WGS sequence"/>
</dbReference>
<evidence type="ECO:0000256" key="7">
    <source>
        <dbReference type="ARBA" id="ARBA00023242"/>
    </source>
</evidence>
<evidence type="ECO:0000256" key="10">
    <source>
        <dbReference type="SAM" id="Coils"/>
    </source>
</evidence>
<keyword evidence="7" id="KW-0539">Nucleus</keyword>
<comment type="caution">
    <text evidence="13">The sequence shown here is derived from an EMBL/GenBank/DDBJ whole genome shotgun (WGS) entry which is preliminary data.</text>
</comment>
<accession>A0A8X7RMB1</accession>
<reference evidence="13 14" key="1">
    <citation type="submission" date="2020-02" db="EMBL/GenBank/DDBJ databases">
        <authorList>
            <person name="Ma Q."/>
            <person name="Huang Y."/>
            <person name="Song X."/>
            <person name="Pei D."/>
        </authorList>
    </citation>
    <scope>NUCLEOTIDE SEQUENCE [LARGE SCALE GENOMIC DNA]</scope>
    <source>
        <strain evidence="13">Sxm20200214</strain>
        <tissue evidence="13">Leaf</tissue>
    </source>
</reference>
<dbReference type="PANTHER" id="PTHR44218:SF6">
    <property type="entry name" value="PROTEIN SUPPRESSOR OF PHYA-105 1"/>
    <property type="match status" value="1"/>
</dbReference>
<dbReference type="PROSITE" id="PS50294">
    <property type="entry name" value="WD_REPEATS_REGION"/>
    <property type="match status" value="2"/>
</dbReference>
<keyword evidence="5" id="KW-0833">Ubl conjugation pathway</keyword>
<dbReference type="PROSITE" id="PS00678">
    <property type="entry name" value="WD_REPEATS_1"/>
    <property type="match status" value="1"/>
</dbReference>
<feature type="repeat" description="WD" evidence="9">
    <location>
        <begin position="867"/>
        <end position="909"/>
    </location>
</feature>
<dbReference type="SUPFAM" id="SSF56112">
    <property type="entry name" value="Protein kinase-like (PK-like)"/>
    <property type="match status" value="1"/>
</dbReference>
<dbReference type="FunFam" id="2.130.10.10:FF:000090">
    <property type="entry name" value="E3 ubiquitin-protein ligase RFWD2 isoform X1"/>
    <property type="match status" value="1"/>
</dbReference>
<evidence type="ECO:0000313" key="14">
    <source>
        <dbReference type="Proteomes" id="UP000886595"/>
    </source>
</evidence>
<protein>
    <recommendedName>
        <fullName evidence="12">Protein kinase domain-containing protein</fullName>
    </recommendedName>
</protein>
<dbReference type="InterPro" id="IPR019775">
    <property type="entry name" value="WD40_repeat_CS"/>
</dbReference>
<dbReference type="InterPro" id="IPR000719">
    <property type="entry name" value="Prot_kinase_dom"/>
</dbReference>
<dbReference type="Pfam" id="PF00400">
    <property type="entry name" value="WD40"/>
    <property type="match status" value="3"/>
</dbReference>
<dbReference type="SMART" id="SM00320">
    <property type="entry name" value="WD40"/>
    <property type="match status" value="7"/>
</dbReference>
<dbReference type="GO" id="GO:0042802">
    <property type="term" value="F:identical protein binding"/>
    <property type="evidence" value="ECO:0007669"/>
    <property type="project" value="UniProtKB-ARBA"/>
</dbReference>
<dbReference type="GO" id="GO:0004672">
    <property type="term" value="F:protein kinase activity"/>
    <property type="evidence" value="ECO:0007669"/>
    <property type="project" value="InterPro"/>
</dbReference>
<dbReference type="GO" id="GO:0009585">
    <property type="term" value="P:red, far-red light phototransduction"/>
    <property type="evidence" value="ECO:0007669"/>
    <property type="project" value="UniProtKB-KW"/>
</dbReference>
<evidence type="ECO:0000256" key="8">
    <source>
        <dbReference type="ARBA" id="ARBA00084091"/>
    </source>
</evidence>
<evidence type="ECO:0000256" key="6">
    <source>
        <dbReference type="ARBA" id="ARBA00023054"/>
    </source>
</evidence>
<feature type="region of interest" description="Disordered" evidence="11">
    <location>
        <begin position="722"/>
        <end position="742"/>
    </location>
</feature>
<feature type="coiled-coil region" evidence="10">
    <location>
        <begin position="617"/>
        <end position="651"/>
    </location>
</feature>
<evidence type="ECO:0000256" key="9">
    <source>
        <dbReference type="PROSITE-ProRule" id="PRU00221"/>
    </source>
</evidence>
<dbReference type="EMBL" id="JAAMPC010000010">
    <property type="protein sequence ID" value="KAG2290562.1"/>
    <property type="molecule type" value="Genomic_DNA"/>
</dbReference>
<dbReference type="PROSITE" id="PS50082">
    <property type="entry name" value="WD_REPEATS_2"/>
    <property type="match status" value="2"/>
</dbReference>
<feature type="repeat" description="WD" evidence="9">
    <location>
        <begin position="953"/>
        <end position="993"/>
    </location>
</feature>
<dbReference type="PANTHER" id="PTHR44218">
    <property type="entry name" value="PROTEIN SPA1-RELATED 2"/>
    <property type="match status" value="1"/>
</dbReference>
<dbReference type="OrthoDB" id="273771at2759"/>
<dbReference type="GO" id="GO:0009640">
    <property type="term" value="P:photomorphogenesis"/>
    <property type="evidence" value="ECO:0007669"/>
    <property type="project" value="InterPro"/>
</dbReference>
<dbReference type="GO" id="GO:0005524">
    <property type="term" value="F:ATP binding"/>
    <property type="evidence" value="ECO:0007669"/>
    <property type="project" value="InterPro"/>
</dbReference>